<sequence>MRRPGGGGLGAVGRRERRAQVRAGGQADAARGGARMRGQTGGDMRTRRCGRRHGAGGWIWRKERGKETLALYHVRKRSNIYSKGPKGKYVQEKGPKGNSTREGKL</sequence>
<name>A0A8J5VCT0_ZIZPA</name>
<protein>
    <submittedName>
        <fullName evidence="2">Uncharacterized protein</fullName>
    </submittedName>
</protein>
<feature type="region of interest" description="Disordered" evidence="1">
    <location>
        <begin position="1"/>
        <end position="51"/>
    </location>
</feature>
<evidence type="ECO:0000256" key="1">
    <source>
        <dbReference type="SAM" id="MobiDB-lite"/>
    </source>
</evidence>
<feature type="compositionally biased region" description="Low complexity" evidence="1">
    <location>
        <begin position="21"/>
        <end position="38"/>
    </location>
</feature>
<feature type="compositionally biased region" description="Basic and acidic residues" evidence="1">
    <location>
        <begin position="89"/>
        <end position="105"/>
    </location>
</feature>
<proteinExistence type="predicted"/>
<reference evidence="2" key="1">
    <citation type="journal article" date="2021" name="bioRxiv">
        <title>Whole Genome Assembly and Annotation of Northern Wild Rice, Zizania palustris L., Supports a Whole Genome Duplication in the Zizania Genus.</title>
        <authorList>
            <person name="Haas M."/>
            <person name="Kono T."/>
            <person name="Macchietto M."/>
            <person name="Millas R."/>
            <person name="McGilp L."/>
            <person name="Shao M."/>
            <person name="Duquette J."/>
            <person name="Hirsch C.N."/>
            <person name="Kimball J."/>
        </authorList>
    </citation>
    <scope>NUCLEOTIDE SEQUENCE</scope>
    <source>
        <tissue evidence="2">Fresh leaf tissue</tissue>
    </source>
</reference>
<comment type="caution">
    <text evidence="2">The sequence shown here is derived from an EMBL/GenBank/DDBJ whole genome shotgun (WGS) entry which is preliminary data.</text>
</comment>
<evidence type="ECO:0000313" key="2">
    <source>
        <dbReference type="EMBL" id="KAG8061050.1"/>
    </source>
</evidence>
<evidence type="ECO:0000313" key="3">
    <source>
        <dbReference type="Proteomes" id="UP000729402"/>
    </source>
</evidence>
<organism evidence="2 3">
    <name type="scientific">Zizania palustris</name>
    <name type="common">Northern wild rice</name>
    <dbReference type="NCBI Taxonomy" id="103762"/>
    <lineage>
        <taxon>Eukaryota</taxon>
        <taxon>Viridiplantae</taxon>
        <taxon>Streptophyta</taxon>
        <taxon>Embryophyta</taxon>
        <taxon>Tracheophyta</taxon>
        <taxon>Spermatophyta</taxon>
        <taxon>Magnoliopsida</taxon>
        <taxon>Liliopsida</taxon>
        <taxon>Poales</taxon>
        <taxon>Poaceae</taxon>
        <taxon>BOP clade</taxon>
        <taxon>Oryzoideae</taxon>
        <taxon>Oryzeae</taxon>
        <taxon>Zizaniinae</taxon>
        <taxon>Zizania</taxon>
    </lineage>
</organism>
<reference evidence="2" key="2">
    <citation type="submission" date="2021-02" db="EMBL/GenBank/DDBJ databases">
        <authorList>
            <person name="Kimball J.A."/>
            <person name="Haas M.W."/>
            <person name="Macchietto M."/>
            <person name="Kono T."/>
            <person name="Duquette J."/>
            <person name="Shao M."/>
        </authorList>
    </citation>
    <scope>NUCLEOTIDE SEQUENCE</scope>
    <source>
        <tissue evidence="2">Fresh leaf tissue</tissue>
    </source>
</reference>
<accession>A0A8J5VCT0</accession>
<dbReference type="Proteomes" id="UP000729402">
    <property type="component" value="Unassembled WGS sequence"/>
</dbReference>
<feature type="region of interest" description="Disordered" evidence="1">
    <location>
        <begin position="78"/>
        <end position="105"/>
    </location>
</feature>
<feature type="compositionally biased region" description="Gly residues" evidence="1">
    <location>
        <begin position="1"/>
        <end position="11"/>
    </location>
</feature>
<dbReference type="EMBL" id="JAAALK010000286">
    <property type="protein sequence ID" value="KAG8061050.1"/>
    <property type="molecule type" value="Genomic_DNA"/>
</dbReference>
<gene>
    <name evidence="2" type="ORF">GUJ93_ZPchr0003g16909</name>
</gene>
<dbReference type="AlphaFoldDB" id="A0A8J5VCT0"/>
<keyword evidence="3" id="KW-1185">Reference proteome</keyword>